<sequence>MLIWMHIVIYVLLKMWNNVWLMRMRLSNCTIMRSSRLRLSYCYQGLDT</sequence>
<evidence type="ECO:0000313" key="2">
    <source>
        <dbReference type="Proteomes" id="UP001163603"/>
    </source>
</evidence>
<organism evidence="1 2">
    <name type="scientific">Pistacia integerrima</name>
    <dbReference type="NCBI Taxonomy" id="434235"/>
    <lineage>
        <taxon>Eukaryota</taxon>
        <taxon>Viridiplantae</taxon>
        <taxon>Streptophyta</taxon>
        <taxon>Embryophyta</taxon>
        <taxon>Tracheophyta</taxon>
        <taxon>Spermatophyta</taxon>
        <taxon>Magnoliopsida</taxon>
        <taxon>eudicotyledons</taxon>
        <taxon>Gunneridae</taxon>
        <taxon>Pentapetalae</taxon>
        <taxon>rosids</taxon>
        <taxon>malvids</taxon>
        <taxon>Sapindales</taxon>
        <taxon>Anacardiaceae</taxon>
        <taxon>Pistacia</taxon>
    </lineage>
</organism>
<reference evidence="2" key="1">
    <citation type="journal article" date="2023" name="G3 (Bethesda)">
        <title>Genome assembly and association tests identify interacting loci associated with vigor, precocity, and sex in interspecific pistachio rootstocks.</title>
        <authorList>
            <person name="Palmer W."/>
            <person name="Jacygrad E."/>
            <person name="Sagayaradj S."/>
            <person name="Cavanaugh K."/>
            <person name="Han R."/>
            <person name="Bertier L."/>
            <person name="Beede B."/>
            <person name="Kafkas S."/>
            <person name="Golino D."/>
            <person name="Preece J."/>
            <person name="Michelmore R."/>
        </authorList>
    </citation>
    <scope>NUCLEOTIDE SEQUENCE [LARGE SCALE GENOMIC DNA]</scope>
</reference>
<dbReference type="Proteomes" id="UP001163603">
    <property type="component" value="Chromosome 4"/>
</dbReference>
<name>A0ACC0YX26_9ROSI</name>
<comment type="caution">
    <text evidence="1">The sequence shown here is derived from an EMBL/GenBank/DDBJ whole genome shotgun (WGS) entry which is preliminary data.</text>
</comment>
<proteinExistence type="predicted"/>
<accession>A0ACC0YX26</accession>
<evidence type="ECO:0000313" key="1">
    <source>
        <dbReference type="EMBL" id="KAJ0042944.1"/>
    </source>
</evidence>
<gene>
    <name evidence="1" type="ORF">Pint_17829</name>
</gene>
<protein>
    <submittedName>
        <fullName evidence="1">Uncharacterized protein</fullName>
    </submittedName>
</protein>
<dbReference type="EMBL" id="CM047739">
    <property type="protein sequence ID" value="KAJ0042944.1"/>
    <property type="molecule type" value="Genomic_DNA"/>
</dbReference>
<keyword evidence="2" id="KW-1185">Reference proteome</keyword>